<name>A0A0F9A7A0_9ZZZZ</name>
<gene>
    <name evidence="1" type="ORF">LCGC14_2607070</name>
</gene>
<reference evidence="1" key="1">
    <citation type="journal article" date="2015" name="Nature">
        <title>Complex archaea that bridge the gap between prokaryotes and eukaryotes.</title>
        <authorList>
            <person name="Spang A."/>
            <person name="Saw J.H."/>
            <person name="Jorgensen S.L."/>
            <person name="Zaremba-Niedzwiedzka K."/>
            <person name="Martijn J."/>
            <person name="Lind A.E."/>
            <person name="van Eijk R."/>
            <person name="Schleper C."/>
            <person name="Guy L."/>
            <person name="Ettema T.J."/>
        </authorList>
    </citation>
    <scope>NUCLEOTIDE SEQUENCE</scope>
</reference>
<proteinExistence type="predicted"/>
<sequence length="111" mass="12149">MAELPVVVVEQELGLFLEAGVPDLLFRPLKRWVLGHVEVDELSTRELHNDEHVEDTKPDRVLHKEVTSPHGLGLVLQEASPGLGIAGRAPFDHVSPDGRGGVADTELHLQL</sequence>
<dbReference type="AlphaFoldDB" id="A0A0F9A7A0"/>
<dbReference type="EMBL" id="LAZR01044162">
    <property type="protein sequence ID" value="KKL05335.1"/>
    <property type="molecule type" value="Genomic_DNA"/>
</dbReference>
<evidence type="ECO:0000313" key="1">
    <source>
        <dbReference type="EMBL" id="KKL05335.1"/>
    </source>
</evidence>
<accession>A0A0F9A7A0</accession>
<organism evidence="1">
    <name type="scientific">marine sediment metagenome</name>
    <dbReference type="NCBI Taxonomy" id="412755"/>
    <lineage>
        <taxon>unclassified sequences</taxon>
        <taxon>metagenomes</taxon>
        <taxon>ecological metagenomes</taxon>
    </lineage>
</organism>
<protein>
    <submittedName>
        <fullName evidence="1">Uncharacterized protein</fullName>
    </submittedName>
</protein>
<comment type="caution">
    <text evidence="1">The sequence shown here is derived from an EMBL/GenBank/DDBJ whole genome shotgun (WGS) entry which is preliminary data.</text>
</comment>